<comment type="caution">
    <text evidence="2">The sequence shown here is derived from an EMBL/GenBank/DDBJ whole genome shotgun (WGS) entry which is preliminary data.</text>
</comment>
<feature type="compositionally biased region" description="Basic and acidic residues" evidence="1">
    <location>
        <begin position="70"/>
        <end position="96"/>
    </location>
</feature>
<sequence>MEPTAPSPLSRSRAPRPWTVAVAVLAYPALSPPFSRDLLAAAPATPATTRRSRGGEQPLDGGSCSGSRGSSHDKAERARPGEGRMDPAVTELEHHGPPRPHLPVFIPKPRLWRFLLFPV</sequence>
<dbReference type="Gramene" id="TVU17554">
    <property type="protein sequence ID" value="TVU17554"/>
    <property type="gene ID" value="EJB05_33597"/>
</dbReference>
<dbReference type="EMBL" id="RWGY01000029">
    <property type="protein sequence ID" value="TVU17554.1"/>
    <property type="molecule type" value="Genomic_DNA"/>
</dbReference>
<protein>
    <submittedName>
        <fullName evidence="2">Uncharacterized protein</fullName>
    </submittedName>
</protein>
<evidence type="ECO:0000256" key="1">
    <source>
        <dbReference type="SAM" id="MobiDB-lite"/>
    </source>
</evidence>
<evidence type="ECO:0000313" key="3">
    <source>
        <dbReference type="Proteomes" id="UP000324897"/>
    </source>
</evidence>
<accession>A0A5J9U1S5</accession>
<proteinExistence type="predicted"/>
<dbReference type="Proteomes" id="UP000324897">
    <property type="component" value="Chromosome 7"/>
</dbReference>
<evidence type="ECO:0000313" key="2">
    <source>
        <dbReference type="EMBL" id="TVU17554.1"/>
    </source>
</evidence>
<keyword evidence="3" id="KW-1185">Reference proteome</keyword>
<name>A0A5J9U1S5_9POAL</name>
<reference evidence="2 3" key="1">
    <citation type="journal article" date="2019" name="Sci. Rep.">
        <title>A high-quality genome of Eragrostis curvula grass provides insights into Poaceae evolution and supports new strategies to enhance forage quality.</title>
        <authorList>
            <person name="Carballo J."/>
            <person name="Santos B.A.C.M."/>
            <person name="Zappacosta D."/>
            <person name="Garbus I."/>
            <person name="Selva J.P."/>
            <person name="Gallo C.A."/>
            <person name="Diaz A."/>
            <person name="Albertini E."/>
            <person name="Caccamo M."/>
            <person name="Echenique V."/>
        </authorList>
    </citation>
    <scope>NUCLEOTIDE SEQUENCE [LARGE SCALE GENOMIC DNA]</scope>
    <source>
        <strain evidence="3">cv. Victoria</strain>
        <tissue evidence="2">Leaf</tissue>
    </source>
</reference>
<organism evidence="2 3">
    <name type="scientific">Eragrostis curvula</name>
    <name type="common">weeping love grass</name>
    <dbReference type="NCBI Taxonomy" id="38414"/>
    <lineage>
        <taxon>Eukaryota</taxon>
        <taxon>Viridiplantae</taxon>
        <taxon>Streptophyta</taxon>
        <taxon>Embryophyta</taxon>
        <taxon>Tracheophyta</taxon>
        <taxon>Spermatophyta</taxon>
        <taxon>Magnoliopsida</taxon>
        <taxon>Liliopsida</taxon>
        <taxon>Poales</taxon>
        <taxon>Poaceae</taxon>
        <taxon>PACMAD clade</taxon>
        <taxon>Chloridoideae</taxon>
        <taxon>Eragrostideae</taxon>
        <taxon>Eragrostidinae</taxon>
        <taxon>Eragrostis</taxon>
    </lineage>
</organism>
<dbReference type="AlphaFoldDB" id="A0A5J9U1S5"/>
<gene>
    <name evidence="2" type="ORF">EJB05_33597</name>
</gene>
<feature type="non-terminal residue" evidence="2">
    <location>
        <position position="1"/>
    </location>
</feature>
<feature type="region of interest" description="Disordered" evidence="1">
    <location>
        <begin position="41"/>
        <end position="102"/>
    </location>
</feature>